<name>A6K526_RAT</name>
<gene>
    <name evidence="1" type="primary">RGD1566180_predicted</name>
    <name evidence="1" type="ORF">rCG_24441</name>
</gene>
<dbReference type="Proteomes" id="UP000234681">
    <property type="component" value="Chromosome 4"/>
</dbReference>
<protein>
    <submittedName>
        <fullName evidence="1">RGD1566180 (Predicted), isoform CRA_a</fullName>
    </submittedName>
</protein>
<proteinExistence type="predicted"/>
<sequence length="178" mass="18817">MMPQPTKWYSHIPSPPTSINNQEMPQATLTQCSQAVGTPAPGPLMPSQECCKGCSEATPSSSTVSRYTARCSTQHLMMVLCASGTYVVSSQCHLCHAGHQLSAACHASSATRWPVQPQGPYNQPEGLERGRGTEGGVACFAVACSRACTWPCDLSHCGGREGASCPHSESKALLPGYF</sequence>
<dbReference type="AlphaFoldDB" id="A6K526"/>
<reference evidence="1" key="2">
    <citation type="submission" date="2005-07" db="EMBL/GenBank/DDBJ databases">
        <authorList>
            <person name="Mural R.J."/>
            <person name="Li P.W."/>
            <person name="Adams M.D."/>
            <person name="Amanatides P.G."/>
            <person name="Baden-Tillson H."/>
            <person name="Barnstead M."/>
            <person name="Chin S.H."/>
            <person name="Dew I."/>
            <person name="Evans C.A."/>
            <person name="Ferriera S."/>
            <person name="Flanigan M."/>
            <person name="Fosler C."/>
            <person name="Glodek A."/>
            <person name="Gu Z."/>
            <person name="Holt R.A."/>
            <person name="Jennings D."/>
            <person name="Kraft C.L."/>
            <person name="Lu F."/>
            <person name="Nguyen T."/>
            <person name="Nusskern D.R."/>
            <person name="Pfannkoch C.M."/>
            <person name="Sitter C."/>
            <person name="Sutton G.G."/>
            <person name="Venter J.C."/>
            <person name="Wang Z."/>
            <person name="Woodage T."/>
            <person name="Zheng X.H."/>
            <person name="Zhong F."/>
        </authorList>
    </citation>
    <scope>NUCLEOTIDE SEQUENCE</scope>
    <source>
        <strain evidence="1">BN</strain>
    </source>
</reference>
<evidence type="ECO:0000313" key="1">
    <source>
        <dbReference type="EMBL" id="EDL99334.1"/>
    </source>
</evidence>
<reference evidence="1" key="1">
    <citation type="journal article" date="2005" name="Genome Res.">
        <title>Gene and alternative splicing annotation with AIR.</title>
        <authorList>
            <person name="Florea L."/>
            <person name="Di Francesco V."/>
            <person name="Miller J."/>
            <person name="Turner R."/>
            <person name="Yao A."/>
            <person name="Harris M."/>
            <person name="Walenz B."/>
            <person name="Mobarry C."/>
            <person name="Merkulov G.V."/>
            <person name="Charlab R."/>
            <person name="Dew I."/>
            <person name="Deng Z."/>
            <person name="Istrail S."/>
            <person name="Li P."/>
            <person name="Sutton G."/>
        </authorList>
    </citation>
    <scope>NUCLEOTIDE SEQUENCE</scope>
    <source>
        <strain evidence="1">BN</strain>
    </source>
</reference>
<accession>A6K526</accession>
<dbReference type="EMBL" id="CH474020">
    <property type="protein sequence ID" value="EDL99334.1"/>
    <property type="molecule type" value="Genomic_DNA"/>
</dbReference>
<organism evidence="1">
    <name type="scientific">Rattus norvegicus</name>
    <name type="common">Rat</name>
    <dbReference type="NCBI Taxonomy" id="10116"/>
    <lineage>
        <taxon>Eukaryota</taxon>
        <taxon>Metazoa</taxon>
        <taxon>Chordata</taxon>
        <taxon>Craniata</taxon>
        <taxon>Vertebrata</taxon>
        <taxon>Euteleostomi</taxon>
        <taxon>Mammalia</taxon>
        <taxon>Eutheria</taxon>
        <taxon>Euarchontoglires</taxon>
        <taxon>Glires</taxon>
        <taxon>Rodentia</taxon>
        <taxon>Myomorpha</taxon>
        <taxon>Muroidea</taxon>
        <taxon>Muridae</taxon>
        <taxon>Murinae</taxon>
        <taxon>Rattus</taxon>
    </lineage>
</organism>